<organism evidence="2 3">
    <name type="scientific">Streptomyces hainanensis</name>
    <dbReference type="NCBI Taxonomy" id="402648"/>
    <lineage>
        <taxon>Bacteria</taxon>
        <taxon>Bacillati</taxon>
        <taxon>Actinomycetota</taxon>
        <taxon>Actinomycetes</taxon>
        <taxon>Kitasatosporales</taxon>
        <taxon>Streptomycetaceae</taxon>
        <taxon>Streptomyces</taxon>
    </lineage>
</organism>
<proteinExistence type="predicted"/>
<gene>
    <name evidence="2" type="ORF">E1283_33085</name>
</gene>
<protein>
    <submittedName>
        <fullName evidence="2">Uncharacterized protein</fullName>
    </submittedName>
</protein>
<sequence>MTTRARINIPGSRPIPPIVVREPVNESAMRAASPPASAPSSAAEPAAPGDAVAGAKPAAKKTSSWFEPRKTPPVRAGSAGDPTPSGGHPVVTETPPSGMPGVVGHPGQGSVPGGEPGAGWARVPQRTDTPAGGIPQLPPRPVSTGGPAGPTVGPMTGTMPLPTREPIGGPHADEEPDGSTMDLGGPFPPPPPSDVLAATGPMPRISDTGPMPRITDSTGPMPRISEATGPMPRISDTTGSIPRPGAGGSPFPPVPD</sequence>
<feature type="compositionally biased region" description="Low complexity" evidence="1">
    <location>
        <begin position="26"/>
        <end position="57"/>
    </location>
</feature>
<dbReference type="Proteomes" id="UP000295345">
    <property type="component" value="Unassembled WGS sequence"/>
</dbReference>
<feature type="non-terminal residue" evidence="2">
    <location>
        <position position="256"/>
    </location>
</feature>
<dbReference type="EMBL" id="SMKI01000593">
    <property type="protein sequence ID" value="TDC63008.1"/>
    <property type="molecule type" value="Genomic_DNA"/>
</dbReference>
<reference evidence="2 3" key="1">
    <citation type="submission" date="2019-03" db="EMBL/GenBank/DDBJ databases">
        <title>Draft genome sequences of novel Actinobacteria.</title>
        <authorList>
            <person name="Sahin N."/>
            <person name="Ay H."/>
            <person name="Saygin H."/>
        </authorList>
    </citation>
    <scope>NUCLEOTIDE SEQUENCE [LARGE SCALE GENOMIC DNA]</scope>
    <source>
        <strain evidence="2 3">DSM 41900</strain>
    </source>
</reference>
<evidence type="ECO:0000313" key="3">
    <source>
        <dbReference type="Proteomes" id="UP000295345"/>
    </source>
</evidence>
<evidence type="ECO:0000313" key="2">
    <source>
        <dbReference type="EMBL" id="TDC63008.1"/>
    </source>
</evidence>
<accession>A0A4R4SHP8</accession>
<dbReference type="AlphaFoldDB" id="A0A4R4SHP8"/>
<comment type="caution">
    <text evidence="2">The sequence shown here is derived from an EMBL/GenBank/DDBJ whole genome shotgun (WGS) entry which is preliminary data.</text>
</comment>
<feature type="compositionally biased region" description="Gly residues" evidence="1">
    <location>
        <begin position="104"/>
        <end position="117"/>
    </location>
</feature>
<evidence type="ECO:0000256" key="1">
    <source>
        <dbReference type="SAM" id="MobiDB-lite"/>
    </source>
</evidence>
<name>A0A4R4SHP8_9ACTN</name>
<feature type="region of interest" description="Disordered" evidence="1">
    <location>
        <begin position="26"/>
        <end position="256"/>
    </location>
</feature>
<keyword evidence="3" id="KW-1185">Reference proteome</keyword>